<reference evidence="3" key="2">
    <citation type="submission" date="2014-03" db="EMBL/GenBank/DDBJ databases">
        <title>Candidatus Competibacter-lineage genomes retrieved from metagenomes reveal functional metabolic diversity.</title>
        <authorList>
            <person name="McIlroy S.J."/>
            <person name="Albertsen M."/>
            <person name="Andresen E.K."/>
            <person name="Saunders A.M."/>
            <person name="Kristiansen R."/>
            <person name="Stokholm-Bjerregaard M."/>
            <person name="Nielsen K.L."/>
            <person name="Nielsen P.H."/>
        </authorList>
    </citation>
    <scope>NUCLEOTIDE SEQUENCE</scope>
    <source>
        <strain evidence="3">Run_A_D11</strain>
    </source>
</reference>
<protein>
    <submittedName>
        <fullName evidence="3">Phosphate ABC transporter substrate-binding protein, PhoT family</fullName>
    </submittedName>
</protein>
<evidence type="ECO:0000313" key="3">
    <source>
        <dbReference type="EMBL" id="CDI03358.1"/>
    </source>
</evidence>
<dbReference type="Gene3D" id="3.40.190.10">
    <property type="entry name" value="Periplasmic binding protein-like II"/>
    <property type="match status" value="2"/>
</dbReference>
<dbReference type="Proteomes" id="UP000035760">
    <property type="component" value="Unassembled WGS sequence"/>
</dbReference>
<feature type="domain" description="PBP" evidence="2">
    <location>
        <begin position="22"/>
        <end position="307"/>
    </location>
</feature>
<evidence type="ECO:0000259" key="2">
    <source>
        <dbReference type="Pfam" id="PF12849"/>
    </source>
</evidence>
<sequence>MKKKHVALITALMSSIAMTVQAQAIRDTITIAAGYAPYPMAVAMAEQFTQADKTRKTPNIQSTSPELAYKQFCAGDGPDTLDATVVLRPMTPAEEELCAKNDVKDFAKFKTGLTAIVLGFLGNPKDYPHLTRKELFLAMAKDIPDPQGGNKLIPNPYKTWKEINPAFPDTKIQIWNSTPVFAYYPVVLKQIMTVGCKQMPSLQALESTDPKAFEAACTTFRKDGHYNEYDSLDTVRAKLGDGIGIFSDAFANKFALNKLAIDDADPLPGSISHNVYPLISPLIIQVKKSHFKTVTGLKEYMTEALSDKAISHKGYLLEQGLVPLPAPELQKMRAELEALH</sequence>
<dbReference type="InterPro" id="IPR024370">
    <property type="entry name" value="PBP_domain"/>
</dbReference>
<keyword evidence="1" id="KW-0732">Signal</keyword>
<dbReference type="RefSeq" id="WP_139031707.1">
    <property type="nucleotide sequence ID" value="NZ_CBTJ020000055.1"/>
</dbReference>
<feature type="signal peptide" evidence="1">
    <location>
        <begin position="1"/>
        <end position="22"/>
    </location>
</feature>
<feature type="chain" id="PRO_5004878595" evidence="1">
    <location>
        <begin position="23"/>
        <end position="340"/>
    </location>
</feature>
<evidence type="ECO:0000256" key="1">
    <source>
        <dbReference type="SAM" id="SignalP"/>
    </source>
</evidence>
<reference evidence="3" key="1">
    <citation type="submission" date="2013-07" db="EMBL/GenBank/DDBJ databases">
        <authorList>
            <person name="McIlroy S."/>
        </authorList>
    </citation>
    <scope>NUCLEOTIDE SEQUENCE [LARGE SCALE GENOMIC DNA]</scope>
    <source>
        <strain evidence="3">Run_A_D11</strain>
    </source>
</reference>
<accession>W6MDS2</accession>
<organism evidence="3 4">
    <name type="scientific">Candidatus Competibacter denitrificans Run_A_D11</name>
    <dbReference type="NCBI Taxonomy" id="1400863"/>
    <lineage>
        <taxon>Bacteria</taxon>
        <taxon>Pseudomonadati</taxon>
        <taxon>Pseudomonadota</taxon>
        <taxon>Gammaproteobacteria</taxon>
        <taxon>Candidatus Competibacteraceae</taxon>
        <taxon>Candidatus Competibacter</taxon>
    </lineage>
</organism>
<dbReference type="AlphaFoldDB" id="W6MDS2"/>
<comment type="caution">
    <text evidence="3">The sequence shown here is derived from an EMBL/GenBank/DDBJ whole genome shotgun (WGS) entry which is preliminary data.</text>
</comment>
<name>W6MDS2_9GAMM</name>
<dbReference type="EMBL" id="CBTJ020000055">
    <property type="protein sequence ID" value="CDI03358.1"/>
    <property type="molecule type" value="Genomic_DNA"/>
</dbReference>
<dbReference type="OrthoDB" id="9765713at2"/>
<evidence type="ECO:0000313" key="4">
    <source>
        <dbReference type="Proteomes" id="UP000035760"/>
    </source>
</evidence>
<dbReference type="SUPFAM" id="SSF53850">
    <property type="entry name" value="Periplasmic binding protein-like II"/>
    <property type="match status" value="1"/>
</dbReference>
<keyword evidence="4" id="KW-1185">Reference proteome</keyword>
<gene>
    <name evidence="3" type="ORF">BN873_470100</name>
</gene>
<proteinExistence type="predicted"/>
<dbReference type="Pfam" id="PF12849">
    <property type="entry name" value="PBP_like_2"/>
    <property type="match status" value="1"/>
</dbReference>
<dbReference type="STRING" id="1400863.BN873_470100"/>